<comment type="catalytic activity">
    <reaction evidence="8 10">
        <text>glyoxylate + acetyl-CoA + H2O = (S)-malate + CoA + H(+)</text>
        <dbReference type="Rhea" id="RHEA:18181"/>
        <dbReference type="ChEBI" id="CHEBI:15377"/>
        <dbReference type="ChEBI" id="CHEBI:15378"/>
        <dbReference type="ChEBI" id="CHEBI:15589"/>
        <dbReference type="ChEBI" id="CHEBI:36655"/>
        <dbReference type="ChEBI" id="CHEBI:57287"/>
        <dbReference type="ChEBI" id="CHEBI:57288"/>
        <dbReference type="EC" id="2.3.3.9"/>
    </reaction>
</comment>
<keyword evidence="15" id="KW-1185">Reference proteome</keyword>
<evidence type="ECO:0000256" key="1">
    <source>
        <dbReference type="ARBA" id="ARBA00004275"/>
    </source>
</evidence>
<dbReference type="UniPathway" id="UPA00703">
    <property type="reaction ID" value="UER00720"/>
</dbReference>
<proteinExistence type="inferred from homology"/>
<dbReference type="NCBIfam" id="TIGR01344">
    <property type="entry name" value="malate_syn_A"/>
    <property type="match status" value="1"/>
</dbReference>
<dbReference type="SUPFAM" id="SSF51645">
    <property type="entry name" value="Malate synthase G"/>
    <property type="match status" value="1"/>
</dbReference>
<name>A0A3N4IC99_ASCIM</name>
<dbReference type="FunFam" id="1.20.1220.12:FF:000001">
    <property type="entry name" value="Malate synthase"/>
    <property type="match status" value="1"/>
</dbReference>
<dbReference type="GO" id="GO:0006099">
    <property type="term" value="P:tricarboxylic acid cycle"/>
    <property type="evidence" value="ECO:0007669"/>
    <property type="project" value="UniProtKB-KW"/>
</dbReference>
<feature type="domain" description="Malate synthase C-terminal" evidence="13">
    <location>
        <begin position="405"/>
        <end position="517"/>
    </location>
</feature>
<dbReference type="CDD" id="cd00727">
    <property type="entry name" value="malate_synt_A"/>
    <property type="match status" value="1"/>
</dbReference>
<evidence type="ECO:0000256" key="5">
    <source>
        <dbReference type="ARBA" id="ARBA00022532"/>
    </source>
</evidence>
<dbReference type="Gene3D" id="3.20.20.360">
    <property type="entry name" value="Malate synthase, domain 3"/>
    <property type="match status" value="1"/>
</dbReference>
<evidence type="ECO:0000256" key="9">
    <source>
        <dbReference type="PIRSR" id="PIRSR001363-1"/>
    </source>
</evidence>
<keyword evidence="7" id="KW-0576">Peroxisome</keyword>
<dbReference type="EC" id="2.3.3.9" evidence="3 10"/>
<dbReference type="GO" id="GO:0006097">
    <property type="term" value="P:glyoxylate cycle"/>
    <property type="evidence" value="ECO:0007669"/>
    <property type="project" value="UniProtKB-UniPathway"/>
</dbReference>
<keyword evidence="5 10" id="KW-0816">Tricarboxylic acid cycle</keyword>
<reference evidence="14 15" key="1">
    <citation type="journal article" date="2018" name="Nat. Ecol. Evol.">
        <title>Pezizomycetes genomes reveal the molecular basis of ectomycorrhizal truffle lifestyle.</title>
        <authorList>
            <person name="Murat C."/>
            <person name="Payen T."/>
            <person name="Noel B."/>
            <person name="Kuo A."/>
            <person name="Morin E."/>
            <person name="Chen J."/>
            <person name="Kohler A."/>
            <person name="Krizsan K."/>
            <person name="Balestrini R."/>
            <person name="Da Silva C."/>
            <person name="Montanini B."/>
            <person name="Hainaut M."/>
            <person name="Levati E."/>
            <person name="Barry K.W."/>
            <person name="Belfiori B."/>
            <person name="Cichocki N."/>
            <person name="Clum A."/>
            <person name="Dockter R.B."/>
            <person name="Fauchery L."/>
            <person name="Guy J."/>
            <person name="Iotti M."/>
            <person name="Le Tacon F."/>
            <person name="Lindquist E.A."/>
            <person name="Lipzen A."/>
            <person name="Malagnac F."/>
            <person name="Mello A."/>
            <person name="Molinier V."/>
            <person name="Miyauchi S."/>
            <person name="Poulain J."/>
            <person name="Riccioni C."/>
            <person name="Rubini A."/>
            <person name="Sitrit Y."/>
            <person name="Splivallo R."/>
            <person name="Traeger S."/>
            <person name="Wang M."/>
            <person name="Zifcakova L."/>
            <person name="Wipf D."/>
            <person name="Zambonelli A."/>
            <person name="Paolocci F."/>
            <person name="Nowrousian M."/>
            <person name="Ottonello S."/>
            <person name="Baldrian P."/>
            <person name="Spatafora J.W."/>
            <person name="Henrissat B."/>
            <person name="Nagy L.G."/>
            <person name="Aury J.M."/>
            <person name="Wincker P."/>
            <person name="Grigoriev I.V."/>
            <person name="Bonfante P."/>
            <person name="Martin F.M."/>
        </authorList>
    </citation>
    <scope>NUCLEOTIDE SEQUENCE [LARGE SCALE GENOMIC DNA]</scope>
    <source>
        <strain evidence="14 15">RN42</strain>
    </source>
</reference>
<evidence type="ECO:0000256" key="7">
    <source>
        <dbReference type="ARBA" id="ARBA00023140"/>
    </source>
</evidence>
<evidence type="ECO:0000259" key="11">
    <source>
        <dbReference type="Pfam" id="PF01274"/>
    </source>
</evidence>
<keyword evidence="6 10" id="KW-0808">Transferase</keyword>
<evidence type="ECO:0000256" key="8">
    <source>
        <dbReference type="ARBA" id="ARBA00047918"/>
    </source>
</evidence>
<dbReference type="GO" id="GO:0005782">
    <property type="term" value="C:peroxisomal matrix"/>
    <property type="evidence" value="ECO:0007669"/>
    <property type="project" value="TreeGrafter"/>
</dbReference>
<evidence type="ECO:0000256" key="6">
    <source>
        <dbReference type="ARBA" id="ARBA00022679"/>
    </source>
</evidence>
<dbReference type="PROSITE" id="PS00510">
    <property type="entry name" value="MALATE_SYNTHASE"/>
    <property type="match status" value="1"/>
</dbReference>
<accession>A0A3N4IC99</accession>
<protein>
    <recommendedName>
        <fullName evidence="3 10">Malate synthase</fullName>
        <ecNumber evidence="3 10">2.3.3.9</ecNumber>
    </recommendedName>
</protein>
<dbReference type="OrthoDB" id="186072at2759"/>
<dbReference type="FunFam" id="3.20.20.360:FF:000001">
    <property type="entry name" value="Malate synthase"/>
    <property type="match status" value="1"/>
</dbReference>
<comment type="similarity">
    <text evidence="2 10">Belongs to the malate synthase family.</text>
</comment>
<dbReference type="InterPro" id="IPR048355">
    <property type="entry name" value="MS_C"/>
</dbReference>
<dbReference type="InterPro" id="IPR044856">
    <property type="entry name" value="Malate_synth_C_sf"/>
</dbReference>
<dbReference type="InterPro" id="IPR006252">
    <property type="entry name" value="Malate_synthA"/>
</dbReference>
<dbReference type="Pfam" id="PF20656">
    <property type="entry name" value="MS_N"/>
    <property type="match status" value="1"/>
</dbReference>
<evidence type="ECO:0000256" key="2">
    <source>
        <dbReference type="ARBA" id="ARBA00006394"/>
    </source>
</evidence>
<dbReference type="InterPro" id="IPR019830">
    <property type="entry name" value="Malate_synthase_CS"/>
</dbReference>
<dbReference type="PANTHER" id="PTHR42902:SF1">
    <property type="entry name" value="MALATE SYNTHASE 1-RELATED"/>
    <property type="match status" value="1"/>
</dbReference>
<dbReference type="Pfam" id="PF20659">
    <property type="entry name" value="MS_C"/>
    <property type="match status" value="1"/>
</dbReference>
<dbReference type="InterPro" id="IPR048356">
    <property type="entry name" value="MS_N"/>
</dbReference>
<organism evidence="14 15">
    <name type="scientific">Ascobolus immersus RN42</name>
    <dbReference type="NCBI Taxonomy" id="1160509"/>
    <lineage>
        <taxon>Eukaryota</taxon>
        <taxon>Fungi</taxon>
        <taxon>Dikarya</taxon>
        <taxon>Ascomycota</taxon>
        <taxon>Pezizomycotina</taxon>
        <taxon>Pezizomycetes</taxon>
        <taxon>Pezizales</taxon>
        <taxon>Ascobolaceae</taxon>
        <taxon>Ascobolus</taxon>
    </lineage>
</organism>
<evidence type="ECO:0000256" key="10">
    <source>
        <dbReference type="RuleBase" id="RU000555"/>
    </source>
</evidence>
<dbReference type="EMBL" id="ML119676">
    <property type="protein sequence ID" value="RPA81780.1"/>
    <property type="molecule type" value="Genomic_DNA"/>
</dbReference>
<evidence type="ECO:0000259" key="13">
    <source>
        <dbReference type="Pfam" id="PF20659"/>
    </source>
</evidence>
<feature type="active site" description="Proton acceptor" evidence="9">
    <location>
        <position position="157"/>
    </location>
</feature>
<sequence>MATTTLPIIDSEILSGAALKFLAALHHNFDATRQQLLADRRERQRSFDNGELPHFREDTKSIRNDKSWRCAPLAAGLKDRRVEITGPTDRKMVINALNSDVSTYMADFEDSNCPTWENMVQGQRNLFDAVRGTIELNLNGKVYRLRREGKQPTLLVRPRGWHMVERGVTVDGQPMSGSLFDFGLFFFHNASYLLEHGRGPYFYLPKLESSEEARLWNDVFLFAQKYCSIPRGSIRATVLIETIVAAFEMEEILYELREHSAGLNCGRWDYLFSVIKKFRENPNFILPDRQLVTMHSPFMDAYVKHLIKVCHKRGTHAMGGMAAQIPIKDNEDANKAAMERVYNDKLREVTAGHDGTWVAHPALAKIAKDVFDKHMPTDNQIEVKRDYEDISEADLLNVQLKGQVSTEGVRSNLEVALRYTESWLRGQGCLAIHHLMEDAATAEVSRSQVWQWARHGVTTKEGVVITAAYNERTLDTVYAELVRSAPVGHRFEDAHRYLREIVTGKFFPEFITSGLYDIISSETSSTKL</sequence>
<dbReference type="InterPro" id="IPR011076">
    <property type="entry name" value="Malate_synth_sf"/>
</dbReference>
<dbReference type="Gene3D" id="1.20.1220.12">
    <property type="entry name" value="Malate synthase, domain III"/>
    <property type="match status" value="1"/>
</dbReference>
<dbReference type="InterPro" id="IPR001465">
    <property type="entry name" value="Malate_synthase_TIM"/>
</dbReference>
<feature type="domain" description="Malate synthase N-terminal" evidence="12">
    <location>
        <begin position="12"/>
        <end position="60"/>
    </location>
</feature>
<dbReference type="Proteomes" id="UP000275078">
    <property type="component" value="Unassembled WGS sequence"/>
</dbReference>
<evidence type="ECO:0000256" key="4">
    <source>
        <dbReference type="ARBA" id="ARBA00022435"/>
    </source>
</evidence>
<comment type="pathway">
    <text evidence="10">Carbohydrate metabolism; glyoxylate cycle; (S)-malate from isocitrate: step 2/2.</text>
</comment>
<dbReference type="PIRSF" id="PIRSF001363">
    <property type="entry name" value="Malate_synth"/>
    <property type="match status" value="1"/>
</dbReference>
<dbReference type="PANTHER" id="PTHR42902">
    <property type="entry name" value="MALATE SYNTHASE"/>
    <property type="match status" value="1"/>
</dbReference>
<evidence type="ECO:0000256" key="3">
    <source>
        <dbReference type="ARBA" id="ARBA00012636"/>
    </source>
</evidence>
<dbReference type="InterPro" id="IPR046363">
    <property type="entry name" value="MS_N_TIM-barrel_dom"/>
</dbReference>
<comment type="subcellular location">
    <subcellularLocation>
        <location evidence="1">Peroxisome</location>
    </subcellularLocation>
</comment>
<dbReference type="AlphaFoldDB" id="A0A3N4IC99"/>
<evidence type="ECO:0000313" key="15">
    <source>
        <dbReference type="Proteomes" id="UP000275078"/>
    </source>
</evidence>
<dbReference type="STRING" id="1160509.A0A3N4IC99"/>
<evidence type="ECO:0000313" key="14">
    <source>
        <dbReference type="EMBL" id="RPA81780.1"/>
    </source>
</evidence>
<dbReference type="Pfam" id="PF01274">
    <property type="entry name" value="MS_TIM-barrel"/>
    <property type="match status" value="1"/>
</dbReference>
<evidence type="ECO:0000259" key="12">
    <source>
        <dbReference type="Pfam" id="PF20656"/>
    </source>
</evidence>
<feature type="domain" description="Malate synthase TIM barrel" evidence="11">
    <location>
        <begin position="153"/>
        <end position="397"/>
    </location>
</feature>
<keyword evidence="4 10" id="KW-0329">Glyoxylate bypass</keyword>
<dbReference type="GO" id="GO:0004474">
    <property type="term" value="F:malate synthase activity"/>
    <property type="evidence" value="ECO:0007669"/>
    <property type="project" value="UniProtKB-EC"/>
</dbReference>
<gene>
    <name evidence="14" type="ORF">BJ508DRAFT_414494</name>
</gene>
<feature type="active site" description="Proton donor" evidence="9">
    <location>
        <position position="438"/>
    </location>
</feature>